<feature type="transmembrane region" description="Helical" evidence="2">
    <location>
        <begin position="244"/>
        <end position="265"/>
    </location>
</feature>
<name>A0ABT5DR43_9BACT</name>
<organism evidence="4 5">
    <name type="scientific">Nannocystis bainbridge</name>
    <dbReference type="NCBI Taxonomy" id="2995303"/>
    <lineage>
        <taxon>Bacteria</taxon>
        <taxon>Pseudomonadati</taxon>
        <taxon>Myxococcota</taxon>
        <taxon>Polyangia</taxon>
        <taxon>Nannocystales</taxon>
        <taxon>Nannocystaceae</taxon>
        <taxon>Nannocystis</taxon>
    </lineage>
</organism>
<dbReference type="Proteomes" id="UP001221686">
    <property type="component" value="Unassembled WGS sequence"/>
</dbReference>
<feature type="compositionally biased region" description="Low complexity" evidence="1">
    <location>
        <begin position="223"/>
        <end position="240"/>
    </location>
</feature>
<comment type="caution">
    <text evidence="4">The sequence shown here is derived from an EMBL/GenBank/DDBJ whole genome shotgun (WGS) entry which is preliminary data.</text>
</comment>
<keyword evidence="2" id="KW-0812">Transmembrane</keyword>
<keyword evidence="5" id="KW-1185">Reference proteome</keyword>
<proteinExistence type="predicted"/>
<feature type="chain" id="PRO_5046507867" evidence="3">
    <location>
        <begin position="21"/>
        <end position="355"/>
    </location>
</feature>
<accession>A0ABT5DR43</accession>
<gene>
    <name evidence="4" type="ORF">POL25_04425</name>
</gene>
<evidence type="ECO:0000256" key="1">
    <source>
        <dbReference type="SAM" id="MobiDB-lite"/>
    </source>
</evidence>
<protein>
    <submittedName>
        <fullName evidence="4">Uncharacterized protein</fullName>
    </submittedName>
</protein>
<keyword evidence="2" id="KW-0472">Membrane</keyword>
<feature type="transmembrane region" description="Helical" evidence="2">
    <location>
        <begin position="309"/>
        <end position="329"/>
    </location>
</feature>
<evidence type="ECO:0000256" key="2">
    <source>
        <dbReference type="SAM" id="Phobius"/>
    </source>
</evidence>
<feature type="compositionally biased region" description="Basic and acidic residues" evidence="1">
    <location>
        <begin position="93"/>
        <end position="114"/>
    </location>
</feature>
<feature type="compositionally biased region" description="Low complexity" evidence="1">
    <location>
        <begin position="140"/>
        <end position="166"/>
    </location>
</feature>
<keyword evidence="2" id="KW-1133">Transmembrane helix</keyword>
<evidence type="ECO:0000313" key="5">
    <source>
        <dbReference type="Proteomes" id="UP001221686"/>
    </source>
</evidence>
<sequence>MMFTAWILSTVLLASLTSEAKCEPTDLACKAADFVRQAKDAKTPELRAQYLHAAHRSYLALFDQTGDVKHLCAARRMFDRSVATAGKSAGSKARREELEARERRANVECRDKPARTPKPKSPLVARVQDSPRSGDRTELPSATGSAASTTDSANSATDPTAAATAPAAPPLTPAKEVIADLAEVSRSPVHAAPPADLAPVRGAGALPSTSAARPPTVAPTVDGPARAPSPAPASTSAPRPGSDLLIAGGVTLGAGLALTAAASYFGHGLVEVKRDAVALHAEAMGAPTDAQREEEQALGREYRRNGPPALALALTGGASLVTAAILLGIGGKRARAASNTALVPHPGGIAVRMNF</sequence>
<reference evidence="4 5" key="1">
    <citation type="submission" date="2022-11" db="EMBL/GenBank/DDBJ databases">
        <title>Minimal conservation of predation-associated metabolite biosynthetic gene clusters underscores biosynthetic potential of Myxococcota including descriptions for ten novel species: Archangium lansinium sp. nov., Myxococcus landrumus sp. nov., Nannocystis bai.</title>
        <authorList>
            <person name="Ahearne A."/>
            <person name="Stevens C."/>
            <person name="Dowd S."/>
        </authorList>
    </citation>
    <scope>NUCLEOTIDE SEQUENCE [LARGE SCALE GENOMIC DNA]</scope>
    <source>
        <strain evidence="4 5">BB15-2</strain>
    </source>
</reference>
<feature type="region of interest" description="Disordered" evidence="1">
    <location>
        <begin position="83"/>
        <end position="169"/>
    </location>
</feature>
<evidence type="ECO:0000313" key="4">
    <source>
        <dbReference type="EMBL" id="MDC0716126.1"/>
    </source>
</evidence>
<dbReference type="EMBL" id="JAQNDL010000001">
    <property type="protein sequence ID" value="MDC0716126.1"/>
    <property type="molecule type" value="Genomic_DNA"/>
</dbReference>
<evidence type="ECO:0000256" key="3">
    <source>
        <dbReference type="SAM" id="SignalP"/>
    </source>
</evidence>
<feature type="region of interest" description="Disordered" evidence="1">
    <location>
        <begin position="191"/>
        <end position="240"/>
    </location>
</feature>
<keyword evidence="3" id="KW-0732">Signal</keyword>
<dbReference type="RefSeq" id="WP_272084574.1">
    <property type="nucleotide sequence ID" value="NZ_JAQNDL010000001.1"/>
</dbReference>
<feature type="signal peptide" evidence="3">
    <location>
        <begin position="1"/>
        <end position="20"/>
    </location>
</feature>